<comment type="caution">
    <text evidence="1">The sequence shown here is derived from an EMBL/GenBank/DDBJ whole genome shotgun (WGS) entry which is preliminary data.</text>
</comment>
<dbReference type="SUPFAM" id="SSF53448">
    <property type="entry name" value="Nucleotide-diphospho-sugar transferases"/>
    <property type="match status" value="1"/>
</dbReference>
<sequence length="214" mass="24643">MKERVAVYSIVRGRPEMTKQSFQSLRDKAGMSFEHIIHDNSKHNIGLQAASNKVLELCRREGYEYMVRFDNDIIVESDDILAKLVDCCKKLENRIMLSPHVKGIVHQPERFGNVEIEGGYDVAFVEMIGGTLRLIPTKLLDTFYWDVRHPMGIAETAYLCKWLKDQKPAIPMAYIENLFVSHGESTHKQIANAPVYFAEHTCFQRYPYVPPFSC</sequence>
<dbReference type="EMBL" id="LAZR01028766">
    <property type="protein sequence ID" value="KKL61614.1"/>
    <property type="molecule type" value="Genomic_DNA"/>
</dbReference>
<evidence type="ECO:0008006" key="2">
    <source>
        <dbReference type="Google" id="ProtNLM"/>
    </source>
</evidence>
<gene>
    <name evidence="1" type="ORF">LCGC14_2193550</name>
</gene>
<organism evidence="1">
    <name type="scientific">marine sediment metagenome</name>
    <dbReference type="NCBI Taxonomy" id="412755"/>
    <lineage>
        <taxon>unclassified sequences</taxon>
        <taxon>metagenomes</taxon>
        <taxon>ecological metagenomes</taxon>
    </lineage>
</organism>
<name>A0A0F9DIY1_9ZZZZ</name>
<protein>
    <recommendedName>
        <fullName evidence="2">Glycosyltransferase 2-like domain-containing protein</fullName>
    </recommendedName>
</protein>
<dbReference type="AlphaFoldDB" id="A0A0F9DIY1"/>
<evidence type="ECO:0000313" key="1">
    <source>
        <dbReference type="EMBL" id="KKL61614.1"/>
    </source>
</evidence>
<accession>A0A0F9DIY1</accession>
<reference evidence="1" key="1">
    <citation type="journal article" date="2015" name="Nature">
        <title>Complex archaea that bridge the gap between prokaryotes and eukaryotes.</title>
        <authorList>
            <person name="Spang A."/>
            <person name="Saw J.H."/>
            <person name="Jorgensen S.L."/>
            <person name="Zaremba-Niedzwiedzka K."/>
            <person name="Martijn J."/>
            <person name="Lind A.E."/>
            <person name="van Eijk R."/>
            <person name="Schleper C."/>
            <person name="Guy L."/>
            <person name="Ettema T.J."/>
        </authorList>
    </citation>
    <scope>NUCLEOTIDE SEQUENCE</scope>
</reference>
<dbReference type="InterPro" id="IPR029044">
    <property type="entry name" value="Nucleotide-diphossugar_trans"/>
</dbReference>
<proteinExistence type="predicted"/>